<evidence type="ECO:0008006" key="3">
    <source>
        <dbReference type="Google" id="ProtNLM"/>
    </source>
</evidence>
<dbReference type="EMBL" id="MCRJ01000001">
    <property type="protein sequence ID" value="ODN72630.1"/>
    <property type="molecule type" value="Genomic_DNA"/>
</dbReference>
<comment type="caution">
    <text evidence="1">The sequence shown here is derived from an EMBL/GenBank/DDBJ whole genome shotgun (WGS) entry which is preliminary data.</text>
</comment>
<accession>A0A1E3H8I1</accession>
<name>A0A1E3H8I1_9HYPH</name>
<evidence type="ECO:0000313" key="2">
    <source>
        <dbReference type="Proteomes" id="UP000094622"/>
    </source>
</evidence>
<dbReference type="AlphaFoldDB" id="A0A1E3H8I1"/>
<sequence>MLGDLVGEAEGLLSGFGARGAVLAETARFVAARDR</sequence>
<reference evidence="1 2" key="1">
    <citation type="submission" date="2016-07" db="EMBL/GenBank/DDBJ databases">
        <title>Draft Genome Sequence of Methylobrevis pamukkalensis PK2.</title>
        <authorList>
            <person name="Vasilenko O.V."/>
            <person name="Doronina N.V."/>
            <person name="Shmareva M.N."/>
            <person name="Tarlachkov S.V."/>
            <person name="Mustakhimov I."/>
            <person name="Trotsenko Y.A."/>
        </authorList>
    </citation>
    <scope>NUCLEOTIDE SEQUENCE [LARGE SCALE GENOMIC DNA]</scope>
    <source>
        <strain evidence="1 2">PK2</strain>
    </source>
</reference>
<keyword evidence="2" id="KW-1185">Reference proteome</keyword>
<gene>
    <name evidence="1" type="ORF">A6302_00123</name>
</gene>
<proteinExistence type="predicted"/>
<dbReference type="Proteomes" id="UP000094622">
    <property type="component" value="Unassembled WGS sequence"/>
</dbReference>
<protein>
    <recommendedName>
        <fullName evidence="3">Polyprenyl synthetase family protein</fullName>
    </recommendedName>
</protein>
<evidence type="ECO:0000313" key="1">
    <source>
        <dbReference type="EMBL" id="ODN72630.1"/>
    </source>
</evidence>
<organism evidence="1 2">
    <name type="scientific">Methylobrevis pamukkalensis</name>
    <dbReference type="NCBI Taxonomy" id="1439726"/>
    <lineage>
        <taxon>Bacteria</taxon>
        <taxon>Pseudomonadati</taxon>
        <taxon>Pseudomonadota</taxon>
        <taxon>Alphaproteobacteria</taxon>
        <taxon>Hyphomicrobiales</taxon>
        <taxon>Pleomorphomonadaceae</taxon>
        <taxon>Methylobrevis</taxon>
    </lineage>
</organism>